<evidence type="ECO:0000313" key="9">
    <source>
        <dbReference type="EMBL" id="CAB4878641.1"/>
    </source>
</evidence>
<dbReference type="Gene3D" id="2.40.50.100">
    <property type="match status" value="1"/>
</dbReference>
<dbReference type="Gene3D" id="3.30.470.20">
    <property type="entry name" value="ATP-grasp fold, B domain"/>
    <property type="match status" value="1"/>
</dbReference>
<feature type="domain" description="Biotin carboxylation" evidence="8">
    <location>
        <begin position="2"/>
        <end position="435"/>
    </location>
</feature>
<keyword evidence="5" id="KW-0092">Biotin</keyword>
<dbReference type="FunFam" id="2.40.50.100:FF:000003">
    <property type="entry name" value="Acetyl-CoA carboxylase biotin carboxyl carrier protein"/>
    <property type="match status" value="1"/>
</dbReference>
<dbReference type="PROSITE" id="PS00866">
    <property type="entry name" value="CPSASE_1"/>
    <property type="match status" value="1"/>
</dbReference>
<dbReference type="InterPro" id="IPR050856">
    <property type="entry name" value="Biotin_carboxylase_complex"/>
</dbReference>
<feature type="domain" description="ATP-grasp" evidence="7">
    <location>
        <begin position="116"/>
        <end position="306"/>
    </location>
</feature>
<dbReference type="SMART" id="SM00878">
    <property type="entry name" value="Biotin_carb_C"/>
    <property type="match status" value="1"/>
</dbReference>
<protein>
    <submittedName>
        <fullName evidence="9">Unannotated protein</fullName>
    </submittedName>
</protein>
<evidence type="ECO:0000259" key="7">
    <source>
        <dbReference type="PROSITE" id="PS50975"/>
    </source>
</evidence>
<dbReference type="InterPro" id="IPR011053">
    <property type="entry name" value="Single_hybrid_motif"/>
</dbReference>
<evidence type="ECO:0000256" key="3">
    <source>
        <dbReference type="ARBA" id="ARBA00022741"/>
    </source>
</evidence>
<dbReference type="Pfam" id="PF02786">
    <property type="entry name" value="CPSase_L_D2"/>
    <property type="match status" value="1"/>
</dbReference>
<evidence type="ECO:0000256" key="4">
    <source>
        <dbReference type="ARBA" id="ARBA00022840"/>
    </source>
</evidence>
<gene>
    <name evidence="9" type="ORF">UFOPK3376_01290</name>
</gene>
<keyword evidence="2" id="KW-0436">Ligase</keyword>
<dbReference type="InterPro" id="IPR048429">
    <property type="entry name" value="MCC_alpha_BT"/>
</dbReference>
<dbReference type="PROSITE" id="PS50975">
    <property type="entry name" value="ATP_GRASP"/>
    <property type="match status" value="1"/>
</dbReference>
<dbReference type="EMBL" id="CAFBLP010000027">
    <property type="protein sequence ID" value="CAB4878641.1"/>
    <property type="molecule type" value="Genomic_DNA"/>
</dbReference>
<dbReference type="GO" id="GO:0046872">
    <property type="term" value="F:metal ion binding"/>
    <property type="evidence" value="ECO:0007669"/>
    <property type="project" value="InterPro"/>
</dbReference>
<name>A0A6J7E7N4_9ZZZZ</name>
<dbReference type="SUPFAM" id="SSF52440">
    <property type="entry name" value="PreATP-grasp domain"/>
    <property type="match status" value="1"/>
</dbReference>
<sequence>MSFSTILIANRGEIARRIMRSAHDMGIRTVAVYVDSDAAAPFVSEADEAVRLATGYLDGAAIIAAAVTAGAEAIHPGYGFLSENAGFAADVVAAGLTWIGPPPEAIASMGDKLAAKRLAVAAGVPTLPSADTPDGAAAVGYPLLVKASAGGGGKGMRIVATAAELDEAVASARREALSGFGNDTVFLERYVASSRHIEIQILGDAHGNLVHLGERECSIQRRHQKLIEESPSPVVDDAMRTAMGEAALQLGRSMGYQSAGTVEFLVDDATREFFFLEVNTRLQVEHPVTEEVTGIDLVREQIRIAAGEPLGYAQSDITFSGHAIEARLCAEDPDAGFLPATGTLSAFAPAPTPVVRWESGVQQGSVVSVTFDPMLAKVIAHAPTRTEAAGLLALALERLHLGGVTTNRDFLAATLRHPNFIAGDTTTDFIERVRPALKLTLNDADLHRAGVAAALWIQGENRAHAPVLAQLPSGWRNARLPAQHTALRHGDRIVDIAYRSRRDGSFAIDGSGSALIHRRSPADIDVEVDGRRSTLRITRAADRIFVQTPRGTIDFHIVPRFEVPGSELPTGGLTAPMPGTVLDVRVAVGDHVSAGTTLVVMEAMKMEHHITAPADGIITEVFVGAGQQVGNGAVLLMLEPDDTDGSPGGPQ</sequence>
<dbReference type="PANTHER" id="PTHR18866:SF126">
    <property type="entry name" value="BIOTIN CARBOXYLASE"/>
    <property type="match status" value="1"/>
</dbReference>
<comment type="cofactor">
    <cofactor evidence="1">
        <name>biotin</name>
        <dbReference type="ChEBI" id="CHEBI:57586"/>
    </cofactor>
</comment>
<dbReference type="InterPro" id="IPR016185">
    <property type="entry name" value="PreATP-grasp_dom_sf"/>
</dbReference>
<dbReference type="Pfam" id="PF21139">
    <property type="entry name" value="BT_MCC_alpha"/>
    <property type="match status" value="1"/>
</dbReference>
<dbReference type="SUPFAM" id="SSF51230">
    <property type="entry name" value="Single hybrid motif"/>
    <property type="match status" value="1"/>
</dbReference>
<dbReference type="InterPro" id="IPR011054">
    <property type="entry name" value="Rudment_hybrid_motif"/>
</dbReference>
<dbReference type="InterPro" id="IPR011761">
    <property type="entry name" value="ATP-grasp"/>
</dbReference>
<evidence type="ECO:0000259" key="6">
    <source>
        <dbReference type="PROSITE" id="PS50968"/>
    </source>
</evidence>
<dbReference type="InterPro" id="IPR005482">
    <property type="entry name" value="Biotin_COase_C"/>
</dbReference>
<dbReference type="InterPro" id="IPR005479">
    <property type="entry name" value="CPAse_ATP-bd"/>
</dbReference>
<dbReference type="InterPro" id="IPR005481">
    <property type="entry name" value="BC-like_N"/>
</dbReference>
<proteinExistence type="predicted"/>
<dbReference type="AlphaFoldDB" id="A0A6J7E7N4"/>
<evidence type="ECO:0000256" key="2">
    <source>
        <dbReference type="ARBA" id="ARBA00022598"/>
    </source>
</evidence>
<dbReference type="InterPro" id="IPR001882">
    <property type="entry name" value="Biotin_BS"/>
</dbReference>
<organism evidence="9">
    <name type="scientific">freshwater metagenome</name>
    <dbReference type="NCBI Taxonomy" id="449393"/>
    <lineage>
        <taxon>unclassified sequences</taxon>
        <taxon>metagenomes</taxon>
        <taxon>ecological metagenomes</taxon>
    </lineage>
</organism>
<dbReference type="PROSITE" id="PS00867">
    <property type="entry name" value="CPSASE_2"/>
    <property type="match status" value="1"/>
</dbReference>
<dbReference type="Pfam" id="PF00364">
    <property type="entry name" value="Biotin_lipoyl"/>
    <property type="match status" value="1"/>
</dbReference>
<evidence type="ECO:0000256" key="1">
    <source>
        <dbReference type="ARBA" id="ARBA00001953"/>
    </source>
</evidence>
<feature type="domain" description="Lipoyl-binding" evidence="6">
    <location>
        <begin position="563"/>
        <end position="639"/>
    </location>
</feature>
<dbReference type="InterPro" id="IPR000089">
    <property type="entry name" value="Biotin_lipoyl"/>
</dbReference>
<dbReference type="PROSITE" id="PS50979">
    <property type="entry name" value="BC"/>
    <property type="match status" value="1"/>
</dbReference>
<evidence type="ECO:0000256" key="5">
    <source>
        <dbReference type="ARBA" id="ARBA00023267"/>
    </source>
</evidence>
<dbReference type="PANTHER" id="PTHR18866">
    <property type="entry name" value="CARBOXYLASE:PYRUVATE/ACETYL-COA/PROPIONYL-COA CARBOXYLASE"/>
    <property type="match status" value="1"/>
</dbReference>
<dbReference type="PROSITE" id="PS00188">
    <property type="entry name" value="BIOTIN"/>
    <property type="match status" value="1"/>
</dbReference>
<dbReference type="Pfam" id="PF02785">
    <property type="entry name" value="Biotin_carb_C"/>
    <property type="match status" value="1"/>
</dbReference>
<keyword evidence="4" id="KW-0067">ATP-binding</keyword>
<accession>A0A6J7E7N4</accession>
<dbReference type="GO" id="GO:0005524">
    <property type="term" value="F:ATP binding"/>
    <property type="evidence" value="ECO:0007669"/>
    <property type="project" value="UniProtKB-KW"/>
</dbReference>
<dbReference type="SUPFAM" id="SSF51246">
    <property type="entry name" value="Rudiment single hybrid motif"/>
    <property type="match status" value="1"/>
</dbReference>
<keyword evidence="3" id="KW-0547">Nucleotide-binding</keyword>
<dbReference type="PROSITE" id="PS50968">
    <property type="entry name" value="BIOTINYL_LIPOYL"/>
    <property type="match status" value="1"/>
</dbReference>
<reference evidence="9" key="1">
    <citation type="submission" date="2020-05" db="EMBL/GenBank/DDBJ databases">
        <authorList>
            <person name="Chiriac C."/>
            <person name="Salcher M."/>
            <person name="Ghai R."/>
            <person name="Kavagutti S V."/>
        </authorList>
    </citation>
    <scope>NUCLEOTIDE SEQUENCE</scope>
</reference>
<dbReference type="GO" id="GO:0016874">
    <property type="term" value="F:ligase activity"/>
    <property type="evidence" value="ECO:0007669"/>
    <property type="project" value="UniProtKB-KW"/>
</dbReference>
<dbReference type="SUPFAM" id="SSF56059">
    <property type="entry name" value="Glutathione synthetase ATP-binding domain-like"/>
    <property type="match status" value="1"/>
</dbReference>
<dbReference type="InterPro" id="IPR011764">
    <property type="entry name" value="Biotin_carboxylation_dom"/>
</dbReference>
<dbReference type="Pfam" id="PF00289">
    <property type="entry name" value="Biotin_carb_N"/>
    <property type="match status" value="1"/>
</dbReference>
<evidence type="ECO:0000259" key="8">
    <source>
        <dbReference type="PROSITE" id="PS50979"/>
    </source>
</evidence>
<dbReference type="CDD" id="cd06850">
    <property type="entry name" value="biotinyl_domain"/>
    <property type="match status" value="1"/>
</dbReference>